<dbReference type="AlphaFoldDB" id="A0A974S9F8"/>
<dbReference type="EMBL" id="CP068570">
    <property type="protein sequence ID" value="QQZ52130.1"/>
    <property type="molecule type" value="Genomic_DNA"/>
</dbReference>
<name>A0A974S9F8_9CAUL</name>
<proteinExistence type="predicted"/>
<feature type="region of interest" description="Disordered" evidence="1">
    <location>
        <begin position="1"/>
        <end position="74"/>
    </location>
</feature>
<accession>A0A974S9F8</accession>
<sequence length="74" mass="7320">MEAGPRDAEDFASDNIPEGAAEAHMDVSHEAEASPGNAIPGTPRAAPGTREGPSTGPAPARAAPSKTPTISNSA</sequence>
<organism evidence="2">
    <name type="scientific">Phenylobacterium glaciei</name>
    <dbReference type="NCBI Taxonomy" id="2803784"/>
    <lineage>
        <taxon>Bacteria</taxon>
        <taxon>Pseudomonadati</taxon>
        <taxon>Pseudomonadota</taxon>
        <taxon>Alphaproteobacteria</taxon>
        <taxon>Caulobacterales</taxon>
        <taxon>Caulobacteraceae</taxon>
        <taxon>Phenylobacterium</taxon>
    </lineage>
</organism>
<evidence type="ECO:0000313" key="2">
    <source>
        <dbReference type="EMBL" id="QQZ52130.1"/>
    </source>
</evidence>
<feature type="compositionally biased region" description="Basic and acidic residues" evidence="1">
    <location>
        <begin position="21"/>
        <end position="32"/>
    </location>
</feature>
<gene>
    <name evidence="2" type="ORF">JKL49_01715</name>
</gene>
<protein>
    <submittedName>
        <fullName evidence="2">Uncharacterized protein</fullName>
    </submittedName>
</protein>
<reference evidence="2" key="1">
    <citation type="submission" date="2021-01" db="EMBL/GenBank/DDBJ databases">
        <title>Genome sequence of Phenylobacterium sp. 20VBR1 isolated from a valley glaceir, Ny-Alesund, Svalbard.</title>
        <authorList>
            <person name="Thomas F.A."/>
            <person name="Krishnan K.P."/>
            <person name="Sinha R.K."/>
        </authorList>
    </citation>
    <scope>NUCLEOTIDE SEQUENCE</scope>
    <source>
        <strain evidence="2">20VBR1</strain>
    </source>
</reference>
<evidence type="ECO:0000256" key="1">
    <source>
        <dbReference type="SAM" id="MobiDB-lite"/>
    </source>
</evidence>